<dbReference type="STRING" id="282683.SAMN04488105_1466"/>
<evidence type="ECO:0000313" key="4">
    <source>
        <dbReference type="Proteomes" id="UP000198994"/>
    </source>
</evidence>
<evidence type="ECO:0000256" key="2">
    <source>
        <dbReference type="PROSITE-ProRule" id="PRU00252"/>
    </source>
</evidence>
<dbReference type="GO" id="GO:0003697">
    <property type="term" value="F:single-stranded DNA binding"/>
    <property type="evidence" value="ECO:0007669"/>
    <property type="project" value="InterPro"/>
</dbReference>
<organism evidence="3 4">
    <name type="scientific">Salipiger thiooxidans</name>
    <dbReference type="NCBI Taxonomy" id="282683"/>
    <lineage>
        <taxon>Bacteria</taxon>
        <taxon>Pseudomonadati</taxon>
        <taxon>Pseudomonadota</taxon>
        <taxon>Alphaproteobacteria</taxon>
        <taxon>Rhodobacterales</taxon>
        <taxon>Roseobacteraceae</taxon>
        <taxon>Salipiger</taxon>
    </lineage>
</organism>
<evidence type="ECO:0000256" key="1">
    <source>
        <dbReference type="ARBA" id="ARBA00023125"/>
    </source>
</evidence>
<dbReference type="InterPro" id="IPR000424">
    <property type="entry name" value="Primosome_PriB/ssb"/>
</dbReference>
<proteinExistence type="predicted"/>
<keyword evidence="1 2" id="KW-0238">DNA-binding</keyword>
<dbReference type="Proteomes" id="UP000198994">
    <property type="component" value="Unassembled WGS sequence"/>
</dbReference>
<dbReference type="EMBL" id="FNAV01000046">
    <property type="protein sequence ID" value="SDF67004.1"/>
    <property type="molecule type" value="Genomic_DNA"/>
</dbReference>
<name>A0A1G7MZ26_9RHOB</name>
<dbReference type="PROSITE" id="PS50935">
    <property type="entry name" value="SSB"/>
    <property type="match status" value="1"/>
</dbReference>
<sequence length="108" mass="12234">MRTFAEFQIIGRVGKIKEVGPTLRVSIAAEYGRKDDRGDFQSRPFWNEVTIFKDSVIGWAKENIAPGDVVHTRGTMRQSEYTKDGQTVYDVTFAANDFDLLRKKASEG</sequence>
<dbReference type="InterPro" id="IPR012340">
    <property type="entry name" value="NA-bd_OB-fold"/>
</dbReference>
<keyword evidence="4" id="KW-1185">Reference proteome</keyword>
<dbReference type="SUPFAM" id="SSF50249">
    <property type="entry name" value="Nucleic acid-binding proteins"/>
    <property type="match status" value="1"/>
</dbReference>
<reference evidence="4" key="1">
    <citation type="submission" date="2016-10" db="EMBL/GenBank/DDBJ databases">
        <authorList>
            <person name="Varghese N."/>
            <person name="Submissions S."/>
        </authorList>
    </citation>
    <scope>NUCLEOTIDE SEQUENCE [LARGE SCALE GENOMIC DNA]</scope>
    <source>
        <strain evidence="4">DSM 10146</strain>
    </source>
</reference>
<dbReference type="RefSeq" id="WP_089964248.1">
    <property type="nucleotide sequence ID" value="NZ_FNAV01000046.1"/>
</dbReference>
<evidence type="ECO:0000313" key="3">
    <source>
        <dbReference type="EMBL" id="SDF67004.1"/>
    </source>
</evidence>
<accession>A0A1G7MZ26</accession>
<dbReference type="Pfam" id="PF00436">
    <property type="entry name" value="SSB"/>
    <property type="match status" value="1"/>
</dbReference>
<dbReference type="AlphaFoldDB" id="A0A1G7MZ26"/>
<gene>
    <name evidence="3" type="ORF">SAMN04488105_1466</name>
</gene>
<dbReference type="OrthoDB" id="7581348at2"/>
<dbReference type="Gene3D" id="2.40.50.140">
    <property type="entry name" value="Nucleic acid-binding proteins"/>
    <property type="match status" value="1"/>
</dbReference>
<protein>
    <submittedName>
        <fullName evidence="3">Single-strand binding protein family protein</fullName>
    </submittedName>
</protein>